<dbReference type="InterPro" id="IPR050109">
    <property type="entry name" value="HTH-type_TetR-like_transc_reg"/>
</dbReference>
<dbReference type="EMBL" id="CP090958">
    <property type="protein sequence ID" value="WGW11516.1"/>
    <property type="molecule type" value="Genomic_DNA"/>
</dbReference>
<dbReference type="PANTHER" id="PTHR30055:SF228">
    <property type="entry name" value="TRANSCRIPTIONAL REGULATOR-RELATED"/>
    <property type="match status" value="1"/>
</dbReference>
<evidence type="ECO:0000256" key="4">
    <source>
        <dbReference type="ARBA" id="ARBA00023163"/>
    </source>
</evidence>
<dbReference type="SUPFAM" id="SSF48498">
    <property type="entry name" value="Tetracyclin repressor-like, C-terminal domain"/>
    <property type="match status" value="1"/>
</dbReference>
<evidence type="ECO:0000256" key="1">
    <source>
        <dbReference type="ARBA" id="ARBA00022491"/>
    </source>
</evidence>
<keyword evidence="4" id="KW-0804">Transcription</keyword>
<dbReference type="InterPro" id="IPR001647">
    <property type="entry name" value="HTH_TetR"/>
</dbReference>
<sequence length="201" mass="22528">MVSTRQRHRSKAERREELIAAAIDIASDQGLDRLTVRDVAKRAEVTSGLIHHYFPSIDSLVTEAFRRIATTDLEWLHDGLDKLEPHRAVRVFFERSIDPCRDPALAIWLSAWLAASRRAGLRDAAHEMMNSGVAALASILRRGAEAGIFRCVDPEMSAQRILTVADGFLIQRALKIGDVERLGLASFVKQTMEREIQIDLS</sequence>
<protein>
    <submittedName>
        <fullName evidence="7">TetR family transcriptional regulator</fullName>
    </submittedName>
</protein>
<dbReference type="PROSITE" id="PS50977">
    <property type="entry name" value="HTH_TETR_2"/>
    <property type="match status" value="1"/>
</dbReference>
<reference evidence="7 8" key="1">
    <citation type="submission" date="2023-05" db="EMBL/GenBank/DDBJ databases">
        <title>Lithophilousrod everest ZFBP1038 complete genpme.</title>
        <authorList>
            <person name="Tian M."/>
        </authorList>
    </citation>
    <scope>NUCLEOTIDE SEQUENCE [LARGE SCALE GENOMIC DNA]</scope>
    <source>
        <strain evidence="7 8">ZFBP1038</strain>
    </source>
</reference>
<keyword evidence="8" id="KW-1185">Reference proteome</keyword>
<proteinExistence type="predicted"/>
<dbReference type="InterPro" id="IPR039538">
    <property type="entry name" value="BetI_C"/>
</dbReference>
<evidence type="ECO:0000313" key="7">
    <source>
        <dbReference type="EMBL" id="WGW11516.1"/>
    </source>
</evidence>
<dbReference type="RefSeq" id="WP_349638306.1">
    <property type="nucleotide sequence ID" value="NZ_CP090958.1"/>
</dbReference>
<accession>A0ABY8QTE2</accession>
<dbReference type="InterPro" id="IPR036271">
    <property type="entry name" value="Tet_transcr_reg_TetR-rel_C_sf"/>
</dbReference>
<evidence type="ECO:0000259" key="6">
    <source>
        <dbReference type="PROSITE" id="PS50977"/>
    </source>
</evidence>
<keyword evidence="3 5" id="KW-0238">DNA-binding</keyword>
<dbReference type="SUPFAM" id="SSF46689">
    <property type="entry name" value="Homeodomain-like"/>
    <property type="match status" value="1"/>
</dbReference>
<organism evidence="7 8">
    <name type="scientific">Saxibacter everestensis</name>
    <dbReference type="NCBI Taxonomy" id="2909229"/>
    <lineage>
        <taxon>Bacteria</taxon>
        <taxon>Bacillati</taxon>
        <taxon>Actinomycetota</taxon>
        <taxon>Actinomycetes</taxon>
        <taxon>Micrococcales</taxon>
        <taxon>Brevibacteriaceae</taxon>
        <taxon>Saxibacter</taxon>
    </lineage>
</organism>
<feature type="domain" description="HTH tetR-type" evidence="6">
    <location>
        <begin position="12"/>
        <end position="72"/>
    </location>
</feature>
<dbReference type="PRINTS" id="PR00455">
    <property type="entry name" value="HTHTETR"/>
</dbReference>
<keyword evidence="1" id="KW-0678">Repressor</keyword>
<dbReference type="Proteomes" id="UP001209083">
    <property type="component" value="Chromosome"/>
</dbReference>
<dbReference type="InterPro" id="IPR009057">
    <property type="entry name" value="Homeodomain-like_sf"/>
</dbReference>
<evidence type="ECO:0000256" key="5">
    <source>
        <dbReference type="PROSITE-ProRule" id="PRU00335"/>
    </source>
</evidence>
<dbReference type="PANTHER" id="PTHR30055">
    <property type="entry name" value="HTH-TYPE TRANSCRIPTIONAL REGULATOR RUTR"/>
    <property type="match status" value="1"/>
</dbReference>
<evidence type="ECO:0000256" key="2">
    <source>
        <dbReference type="ARBA" id="ARBA00023015"/>
    </source>
</evidence>
<dbReference type="Pfam" id="PF13977">
    <property type="entry name" value="TetR_C_6"/>
    <property type="match status" value="1"/>
</dbReference>
<dbReference type="Pfam" id="PF00440">
    <property type="entry name" value="TetR_N"/>
    <property type="match status" value="1"/>
</dbReference>
<gene>
    <name evidence="7" type="ORF">LWF01_15700</name>
</gene>
<evidence type="ECO:0000313" key="8">
    <source>
        <dbReference type="Proteomes" id="UP001209083"/>
    </source>
</evidence>
<keyword evidence="2" id="KW-0805">Transcription regulation</keyword>
<name>A0ABY8QTE2_9MICO</name>
<dbReference type="Gene3D" id="1.10.357.10">
    <property type="entry name" value="Tetracycline Repressor, domain 2"/>
    <property type="match status" value="1"/>
</dbReference>
<feature type="DNA-binding region" description="H-T-H motif" evidence="5">
    <location>
        <begin position="35"/>
        <end position="54"/>
    </location>
</feature>
<evidence type="ECO:0000256" key="3">
    <source>
        <dbReference type="ARBA" id="ARBA00023125"/>
    </source>
</evidence>